<dbReference type="EMBL" id="DVLY01000127">
    <property type="protein sequence ID" value="HIT98216.1"/>
    <property type="molecule type" value="Genomic_DNA"/>
</dbReference>
<keyword evidence="1" id="KW-1133">Transmembrane helix</keyword>
<feature type="transmembrane region" description="Helical" evidence="1">
    <location>
        <begin position="471"/>
        <end position="493"/>
    </location>
</feature>
<evidence type="ECO:0000313" key="3">
    <source>
        <dbReference type="Proteomes" id="UP000824161"/>
    </source>
</evidence>
<feature type="transmembrane region" description="Helical" evidence="1">
    <location>
        <begin position="916"/>
        <end position="937"/>
    </location>
</feature>
<feature type="transmembrane region" description="Helical" evidence="1">
    <location>
        <begin position="537"/>
        <end position="556"/>
    </location>
</feature>
<feature type="transmembrane region" description="Helical" evidence="1">
    <location>
        <begin position="341"/>
        <end position="357"/>
    </location>
</feature>
<feature type="transmembrane region" description="Helical" evidence="1">
    <location>
        <begin position="389"/>
        <end position="410"/>
    </location>
</feature>
<feature type="transmembrane region" description="Helical" evidence="1">
    <location>
        <begin position="439"/>
        <end position="465"/>
    </location>
</feature>
<feature type="transmembrane region" description="Helical" evidence="1">
    <location>
        <begin position="964"/>
        <end position="983"/>
    </location>
</feature>
<dbReference type="Gene3D" id="3.30.2090.10">
    <property type="entry name" value="Multidrug efflux transporter AcrB TolC docking domain, DN and DC subdomains"/>
    <property type="match status" value="2"/>
</dbReference>
<dbReference type="PRINTS" id="PR00702">
    <property type="entry name" value="ACRIFLAVINRP"/>
</dbReference>
<keyword evidence="1" id="KW-0812">Transmembrane</keyword>
<dbReference type="Gene3D" id="3.30.70.1320">
    <property type="entry name" value="Multidrug efflux transporter AcrB pore domain like"/>
    <property type="match status" value="1"/>
</dbReference>
<dbReference type="GO" id="GO:0005886">
    <property type="term" value="C:plasma membrane"/>
    <property type="evidence" value="ECO:0007669"/>
    <property type="project" value="TreeGrafter"/>
</dbReference>
<dbReference type="Pfam" id="PF00873">
    <property type="entry name" value="ACR_tran"/>
    <property type="match status" value="1"/>
</dbReference>
<dbReference type="AlphaFoldDB" id="A0A9D1HA09"/>
<dbReference type="SUPFAM" id="SSF82714">
    <property type="entry name" value="Multidrug efflux transporter AcrB TolC docking domain, DN and DC subdomains"/>
    <property type="match status" value="2"/>
</dbReference>
<dbReference type="InterPro" id="IPR027463">
    <property type="entry name" value="AcrB_DN_DC_subdom"/>
</dbReference>
<keyword evidence="1" id="KW-0472">Membrane</keyword>
<dbReference type="Gene3D" id="1.20.1640.10">
    <property type="entry name" value="Multidrug efflux transporter AcrB transmembrane domain"/>
    <property type="match status" value="2"/>
</dbReference>
<organism evidence="2 3">
    <name type="scientific">Candidatus Merdimorpha stercoravium</name>
    <dbReference type="NCBI Taxonomy" id="2840863"/>
    <lineage>
        <taxon>Bacteria</taxon>
        <taxon>Pseudomonadati</taxon>
        <taxon>Bacteroidota</taxon>
        <taxon>Flavobacteriia</taxon>
        <taxon>Flavobacteriales</taxon>
        <taxon>Candidatus Merdimorpha</taxon>
    </lineage>
</organism>
<comment type="caution">
    <text evidence="2">The sequence shown here is derived from an EMBL/GenBank/DDBJ whole genome shotgun (WGS) entry which is preliminary data.</text>
</comment>
<reference evidence="2" key="2">
    <citation type="journal article" date="2021" name="PeerJ">
        <title>Extensive microbial diversity within the chicken gut microbiome revealed by metagenomics and culture.</title>
        <authorList>
            <person name="Gilroy R."/>
            <person name="Ravi A."/>
            <person name="Getino M."/>
            <person name="Pursley I."/>
            <person name="Horton D.L."/>
            <person name="Alikhan N.F."/>
            <person name="Baker D."/>
            <person name="Gharbi K."/>
            <person name="Hall N."/>
            <person name="Watson M."/>
            <person name="Adriaenssens E.M."/>
            <person name="Foster-Nyarko E."/>
            <person name="Jarju S."/>
            <person name="Secka A."/>
            <person name="Antonio M."/>
            <person name="Oren A."/>
            <person name="Chaudhuri R.R."/>
            <person name="La Ragione R."/>
            <person name="Hildebrand F."/>
            <person name="Pallen M.J."/>
        </authorList>
    </citation>
    <scope>NUCLEOTIDE SEQUENCE</scope>
    <source>
        <strain evidence="2">1383</strain>
    </source>
</reference>
<dbReference type="SUPFAM" id="SSF82866">
    <property type="entry name" value="Multidrug efflux transporter AcrB transmembrane domain"/>
    <property type="match status" value="2"/>
</dbReference>
<dbReference type="GO" id="GO:0042910">
    <property type="term" value="F:xenobiotic transmembrane transporter activity"/>
    <property type="evidence" value="ECO:0007669"/>
    <property type="project" value="TreeGrafter"/>
</dbReference>
<evidence type="ECO:0000313" key="2">
    <source>
        <dbReference type="EMBL" id="HIT98216.1"/>
    </source>
</evidence>
<proteinExistence type="predicted"/>
<gene>
    <name evidence="2" type="ORF">IAC44_05180</name>
</gene>
<feature type="transmembrane region" description="Helical" evidence="1">
    <location>
        <begin position="862"/>
        <end position="880"/>
    </location>
</feature>
<dbReference type="Gene3D" id="3.30.70.1440">
    <property type="entry name" value="Multidrug efflux transporter AcrB pore domain"/>
    <property type="match status" value="1"/>
</dbReference>
<dbReference type="PANTHER" id="PTHR32063">
    <property type="match status" value="1"/>
</dbReference>
<protein>
    <submittedName>
        <fullName evidence="2">Efflux RND transporter permease subunit</fullName>
    </submittedName>
</protein>
<dbReference type="Proteomes" id="UP000824161">
    <property type="component" value="Unassembled WGS sequence"/>
</dbReference>
<feature type="transmembrane region" description="Helical" evidence="1">
    <location>
        <begin position="892"/>
        <end position="910"/>
    </location>
</feature>
<reference evidence="2" key="1">
    <citation type="submission" date="2020-10" db="EMBL/GenBank/DDBJ databases">
        <authorList>
            <person name="Gilroy R."/>
        </authorList>
    </citation>
    <scope>NUCLEOTIDE SEQUENCE</scope>
    <source>
        <strain evidence="2">1383</strain>
    </source>
</reference>
<dbReference type="PANTHER" id="PTHR32063:SF0">
    <property type="entry name" value="SWARMING MOTILITY PROTEIN SWRC"/>
    <property type="match status" value="1"/>
</dbReference>
<accession>A0A9D1HA09</accession>
<name>A0A9D1HA09_9FLAO</name>
<dbReference type="InterPro" id="IPR001036">
    <property type="entry name" value="Acrflvin-R"/>
</dbReference>
<dbReference type="Gene3D" id="3.30.70.1430">
    <property type="entry name" value="Multidrug efflux transporter AcrB pore domain"/>
    <property type="match status" value="2"/>
</dbReference>
<evidence type="ECO:0000256" key="1">
    <source>
        <dbReference type="SAM" id="Phobius"/>
    </source>
</evidence>
<feature type="transmembrane region" description="Helical" evidence="1">
    <location>
        <begin position="364"/>
        <end position="383"/>
    </location>
</feature>
<dbReference type="SUPFAM" id="SSF82693">
    <property type="entry name" value="Multidrug efflux transporter AcrB pore domain, PN1, PN2, PC1 and PC2 subdomains"/>
    <property type="match status" value="2"/>
</dbReference>
<sequence>MIKFLIHKPVAVMMSFLAAVILGVITYFTLPVSLLPDISIPEITVQISSPSTSARQLENNVVRRIRSQLLQVAHLSSIESRTRDGQAVIRMRFGYGTDTDYTFIEVNEKIDAAMNSLPKDLERPRVIKASATDLPVFNLNLTLKEDLPFEDTDSEKFLELSDFATNVIKRRLEQLPEVAMVDVTGTESRQLSVIPDESRMTSVGLTIDELEQILVRNNAEPSPMTIQDGYYEYNVKFSSVLRTREDVENIYFEKNGRMYRLSDVAQVVISPEKVVGYSYFNGKRSIVFSVIKQSDASMEGLKKSVNQAISRLEKQYPTISFDVSQNQTELLDYTLSNLQSNLWQGLLLICIISILFFKDVRTPLIISLGLVVALVISMLFYYLCGLSLNIISLSGLILALGMMIDSSIIVTDNISQYREKDGLLDQACIRGTNEIITPLLSSILTTIAVFVPLVFVSGIAGALFYDQAVSVSLGLAASYIVGIFFLPVAYRIIYGNKKIASIRTPGIVKRFFDRVNLDFLFRWYDKGFVWIFANRRWITPSLLLVFPLIFFLFQVVEKRKMPYLDHSENIVTVEWNENIHVDENRARTLDLLAAVQSDSVLQSSALVGEQQFLLQGDGQLMASETSIYLKSFDTEAIEAITGRVVDYIERKYPKAKVSVSPPENVFEKVFDTSEAEFTAQILRRENEMEPHVDSLLAFIDTLALRTGGKAQLPLSNQINVMVDSRALILYGVSFDQIAGTLSTLFGENTVSTLRSNQQYLPIVISSRERDLDEVFSRTMVSIPGSAQNGGLPAQVPLSSFIRVTQGVDFKTIHAGKNGEYVPVNYTGVEHPDRLVAQIREETLQNGQYDADFTGSVFTNRDLFLEMAIVLGISLLLLYFILAAQFESLAQPLIVLLEIPIDIAAALLMLWVCGNSINVMSVIGMVVACGIVINDSILKIDIINQLRKEGMPILQAIHIAGHRRLRAIVMTSLTTILAMVPLLFSSDMGSELQAPLSLSIIGGMLVGTPISLYVIPLIYWFIYSKGDRKEKEAEAALISGKSIEKATDL</sequence>
<feature type="transmembrane region" description="Helical" evidence="1">
    <location>
        <begin position="995"/>
        <end position="1021"/>
    </location>
</feature>
<feature type="transmembrane region" description="Helical" evidence="1">
    <location>
        <begin position="12"/>
        <end position="30"/>
    </location>
</feature>